<evidence type="ECO:0008006" key="3">
    <source>
        <dbReference type="Google" id="ProtNLM"/>
    </source>
</evidence>
<dbReference type="PANTHER" id="PTHR12890:SF0">
    <property type="entry name" value="PROTEIN-L-HISTIDINE N-PROS-METHYLTRANSFERASE"/>
    <property type="match status" value="1"/>
</dbReference>
<dbReference type="EMBL" id="HBGD01002342">
    <property type="protein sequence ID" value="CAD9078731.1"/>
    <property type="molecule type" value="Transcribed_RNA"/>
</dbReference>
<dbReference type="Gene3D" id="3.40.50.150">
    <property type="entry name" value="Vaccinia Virus protein VP39"/>
    <property type="match status" value="1"/>
</dbReference>
<evidence type="ECO:0000313" key="2">
    <source>
        <dbReference type="EMBL" id="CAD9078731.1"/>
    </source>
</evidence>
<evidence type="ECO:0000256" key="1">
    <source>
        <dbReference type="SAM" id="MobiDB-lite"/>
    </source>
</evidence>
<feature type="region of interest" description="Disordered" evidence="1">
    <location>
        <begin position="131"/>
        <end position="155"/>
    </location>
</feature>
<organism evidence="2">
    <name type="scientific">Percolomonas cosmopolitus</name>
    <dbReference type="NCBI Taxonomy" id="63605"/>
    <lineage>
        <taxon>Eukaryota</taxon>
        <taxon>Discoba</taxon>
        <taxon>Heterolobosea</taxon>
        <taxon>Tetramitia</taxon>
        <taxon>Eutetramitia</taxon>
        <taxon>Percolomonadidae</taxon>
        <taxon>Percolomonas</taxon>
    </lineage>
</organism>
<accession>A0A7S1PHF0</accession>
<dbReference type="InterPro" id="IPR029063">
    <property type="entry name" value="SAM-dependent_MTases_sf"/>
</dbReference>
<dbReference type="InterPro" id="IPR007884">
    <property type="entry name" value="METL9"/>
</dbReference>
<protein>
    <recommendedName>
        <fullName evidence="3">Methyltransferase domain-containing protein</fullName>
    </recommendedName>
</protein>
<dbReference type="PANTHER" id="PTHR12890">
    <property type="entry name" value="DREV PROTEIN"/>
    <property type="match status" value="1"/>
</dbReference>
<dbReference type="SUPFAM" id="SSF53335">
    <property type="entry name" value="S-adenosyl-L-methionine-dependent methyltransferases"/>
    <property type="match status" value="1"/>
</dbReference>
<feature type="compositionally biased region" description="Polar residues" evidence="1">
    <location>
        <begin position="136"/>
        <end position="147"/>
    </location>
</feature>
<reference evidence="2" key="1">
    <citation type="submission" date="2021-01" db="EMBL/GenBank/DDBJ databases">
        <authorList>
            <person name="Corre E."/>
            <person name="Pelletier E."/>
            <person name="Niang G."/>
            <person name="Scheremetjew M."/>
            <person name="Finn R."/>
            <person name="Kale V."/>
            <person name="Holt S."/>
            <person name="Cochrane G."/>
            <person name="Meng A."/>
            <person name="Brown T."/>
            <person name="Cohen L."/>
        </authorList>
    </citation>
    <scope>NUCLEOTIDE SEQUENCE</scope>
    <source>
        <strain evidence="2">WS</strain>
    </source>
</reference>
<gene>
    <name evidence="2" type="ORF">PCOS0759_LOCUS1963</name>
</gene>
<name>A0A7S1PHF0_9EUKA</name>
<sequence length="358" mass="41549">MSSQDYTKLFYDLPQKDPFTDKLLSLCDCPTKQHTELSPYSRPYQFIALTPDGQLHSFLTKQSKPSLLRQFYKSTLMKIFRYNLTSANAMSDCGEMFVMSEKGWRSILERGCMVDDETHQWVRWMLREMDKDNEDTPQSQCDDTQMEGSPRESHDADHPWIWIDCGSGDGSVLSRFLPQHILSNNLIAIEVNPHMIQKLKSKRSIHKVLHFDDDLHGELSNVTNHVKMASNRIVSLFNVLDRCYRPIQLLKDIHNLISQNNQFFIFSVVFPFGPFVENADGSQDRPEEYLMPRFASFSHSAHYLLTVCLKDFEVLCWSRVPYCCQGDLYQDYYALDSMVVCCRSRRRVGNGGEQSDDT</sequence>
<dbReference type="AlphaFoldDB" id="A0A7S1PHF0"/>
<dbReference type="Pfam" id="PF05219">
    <property type="entry name" value="DREV"/>
    <property type="match status" value="1"/>
</dbReference>
<dbReference type="GO" id="GO:0106370">
    <property type="term" value="F:protein-L-histidine N-pros-methyltransferase activity"/>
    <property type="evidence" value="ECO:0007669"/>
    <property type="project" value="InterPro"/>
</dbReference>
<proteinExistence type="predicted"/>